<dbReference type="Pfam" id="PF13638">
    <property type="entry name" value="PIN_4"/>
    <property type="match status" value="1"/>
</dbReference>
<dbReference type="GO" id="GO:0003723">
    <property type="term" value="F:RNA binding"/>
    <property type="evidence" value="ECO:0007669"/>
    <property type="project" value="UniProtKB-KW"/>
</dbReference>
<dbReference type="InterPro" id="IPR022966">
    <property type="entry name" value="RNase_II/R_CS"/>
</dbReference>
<comment type="cofactor">
    <cofactor evidence="1">
        <name>Mg(2+)</name>
        <dbReference type="ChEBI" id="CHEBI:18420"/>
    </cofactor>
</comment>
<evidence type="ECO:0000256" key="8">
    <source>
        <dbReference type="ARBA" id="ARBA00022759"/>
    </source>
</evidence>
<keyword evidence="5" id="KW-0963">Cytoplasm</keyword>
<evidence type="ECO:0000313" key="21">
    <source>
        <dbReference type="Proteomes" id="UP001107558"/>
    </source>
</evidence>
<dbReference type="InterPro" id="IPR001900">
    <property type="entry name" value="RNase_II/R"/>
</dbReference>
<evidence type="ECO:0000256" key="2">
    <source>
        <dbReference type="ARBA" id="ARBA00004496"/>
    </source>
</evidence>
<evidence type="ECO:0000256" key="7">
    <source>
        <dbReference type="ARBA" id="ARBA00022722"/>
    </source>
</evidence>
<evidence type="ECO:0000256" key="6">
    <source>
        <dbReference type="ARBA" id="ARBA00022552"/>
    </source>
</evidence>
<comment type="subcellular location">
    <subcellularLocation>
        <location evidence="2">Cytoplasm</location>
    </subcellularLocation>
    <subcellularLocation>
        <location evidence="3">Nucleus</location>
        <location evidence="3">Nucleolus</location>
    </subcellularLocation>
</comment>
<dbReference type="FunFam" id="2.40.50.140:FF:000125">
    <property type="entry name" value="exosome complex exonuclease RRP44 isoform X1"/>
    <property type="match status" value="1"/>
</dbReference>
<dbReference type="FunFam" id="3.40.50.1010:FF:000010">
    <property type="entry name" value="Exosome complex exonuclease DIS3"/>
    <property type="match status" value="1"/>
</dbReference>
<dbReference type="GO" id="GO:0006364">
    <property type="term" value="P:rRNA processing"/>
    <property type="evidence" value="ECO:0007669"/>
    <property type="project" value="UniProtKB-KW"/>
</dbReference>
<dbReference type="PANTHER" id="PTHR23355:SF35">
    <property type="entry name" value="EXOSOME COMPLEX EXONUCLEASE RRP44"/>
    <property type="match status" value="1"/>
</dbReference>
<dbReference type="GO" id="GO:0000177">
    <property type="term" value="C:cytoplasmic exosome (RNase complex)"/>
    <property type="evidence" value="ECO:0007669"/>
    <property type="project" value="TreeGrafter"/>
</dbReference>
<evidence type="ECO:0000256" key="5">
    <source>
        <dbReference type="ARBA" id="ARBA00022490"/>
    </source>
</evidence>
<dbReference type="Gene3D" id="2.40.50.690">
    <property type="match status" value="1"/>
</dbReference>
<dbReference type="GO" id="GO:0000175">
    <property type="term" value="F:3'-5'-RNA exonuclease activity"/>
    <property type="evidence" value="ECO:0007669"/>
    <property type="project" value="UniProtKB-ARBA"/>
</dbReference>
<evidence type="ECO:0000256" key="3">
    <source>
        <dbReference type="ARBA" id="ARBA00004604"/>
    </source>
</evidence>
<accession>A0A9J6C6C0</accession>
<dbReference type="Proteomes" id="UP001107558">
    <property type="component" value="Chromosome 2"/>
</dbReference>
<dbReference type="SMART" id="SM00955">
    <property type="entry name" value="RNB"/>
    <property type="match status" value="1"/>
</dbReference>
<evidence type="ECO:0000256" key="10">
    <source>
        <dbReference type="ARBA" id="ARBA00022835"/>
    </source>
</evidence>
<evidence type="ECO:0000256" key="11">
    <source>
        <dbReference type="ARBA" id="ARBA00022839"/>
    </source>
</evidence>
<dbReference type="Pfam" id="PF17216">
    <property type="entry name" value="Rrp44_CSD1"/>
    <property type="match status" value="1"/>
</dbReference>
<dbReference type="GO" id="GO:0005730">
    <property type="term" value="C:nucleolus"/>
    <property type="evidence" value="ECO:0007669"/>
    <property type="project" value="UniProtKB-SubCell"/>
</dbReference>
<proteinExistence type="inferred from homology"/>
<dbReference type="SUPFAM" id="SSF88723">
    <property type="entry name" value="PIN domain-like"/>
    <property type="match status" value="1"/>
</dbReference>
<evidence type="ECO:0000256" key="1">
    <source>
        <dbReference type="ARBA" id="ARBA00001946"/>
    </source>
</evidence>
<comment type="similarity">
    <text evidence="4 16">Belongs to the RNR ribonuclease family.</text>
</comment>
<keyword evidence="7" id="KW-0540">Nuclease</keyword>
<evidence type="ECO:0000256" key="14">
    <source>
        <dbReference type="ARBA" id="ARBA00077221"/>
    </source>
</evidence>
<evidence type="ECO:0000256" key="9">
    <source>
        <dbReference type="ARBA" id="ARBA00022801"/>
    </source>
</evidence>
<dbReference type="PANTHER" id="PTHR23355">
    <property type="entry name" value="RIBONUCLEASE"/>
    <property type="match status" value="1"/>
</dbReference>
<organism evidence="20 21">
    <name type="scientific">Polypedilum vanderplanki</name>
    <name type="common">Sleeping chironomid midge</name>
    <dbReference type="NCBI Taxonomy" id="319348"/>
    <lineage>
        <taxon>Eukaryota</taxon>
        <taxon>Metazoa</taxon>
        <taxon>Ecdysozoa</taxon>
        <taxon>Arthropoda</taxon>
        <taxon>Hexapoda</taxon>
        <taxon>Insecta</taxon>
        <taxon>Pterygota</taxon>
        <taxon>Neoptera</taxon>
        <taxon>Endopterygota</taxon>
        <taxon>Diptera</taxon>
        <taxon>Nematocera</taxon>
        <taxon>Chironomoidea</taxon>
        <taxon>Chironomidae</taxon>
        <taxon>Chironominae</taxon>
        <taxon>Polypedilum</taxon>
        <taxon>Polypedilum</taxon>
    </lineage>
</organism>
<evidence type="ECO:0000256" key="16">
    <source>
        <dbReference type="RuleBase" id="RU003901"/>
    </source>
</evidence>
<dbReference type="GO" id="GO:0071034">
    <property type="term" value="P:CUT catabolic process"/>
    <property type="evidence" value="ECO:0007669"/>
    <property type="project" value="UniProtKB-ARBA"/>
</dbReference>
<dbReference type="Gene3D" id="2.40.50.140">
    <property type="entry name" value="Nucleic acid-binding proteins"/>
    <property type="match status" value="1"/>
</dbReference>
<keyword evidence="13" id="KW-0539">Nucleus</keyword>
<evidence type="ECO:0000256" key="4">
    <source>
        <dbReference type="ARBA" id="ARBA00005785"/>
    </source>
</evidence>
<dbReference type="GO" id="GO:0016075">
    <property type="term" value="P:rRNA catabolic process"/>
    <property type="evidence" value="ECO:0007669"/>
    <property type="project" value="TreeGrafter"/>
</dbReference>
<dbReference type="InterPro" id="IPR050180">
    <property type="entry name" value="RNR_Ribonuclease"/>
</dbReference>
<sequence length="979" mass="112276">MLTNKVFIRKNKRGNVLKIIREHYLRTDLWCGSCCCIICPHEKHDLILAENPPSKSSIFKEPHYLMVDTNVILDQIDVFEEDVISNVIIVQTVIDEVKHRSSAIYKRLRDILTNPARKFYTFVNEHHRDTYIEREQKESSNDRNDRAIRKAALWYQNHLNKSTKESKKPKITIILLTDDAENRRKAQEEDKLVSCSVQTYVRSLSEHPYLQDKLCIKEYASESDKHPVYPPHLTVVQMHEGIKSGKLYQGSFVASRENFLEGSVNVECFEKFILVQGREALNRAIDGDTVCVELLPENEWTCPSEIVLEDNENDPIVETIEEDENEKILKESASKKQEKQPTGKIVGIIKRKWRQYCGILKPNEIKGTSRHIFIPAERKIPRVRIETRQAEKLYSKRIIVAIDQWPRHSRYPQGHFVRALGPLGDKETENEVLLIEHDVPHSKFSQEVLNCLPSLPWIISEQDYKERVDLRKIAICSVDPPGCTDIDDALHSRLLPNGNIEVGVHIADVSHFIRPGTAIDKEAASRATTVYLVDKRIDMVPELLSSNLCSLRGNVERFAFSCIWELDKNANIIATKFHKSVIKSKAALTYEEAQLIIDDKNKNDDIAKSLRRLNELAKILKRRRTENGALVLASPEIRFHIDSETNDPIEVAVKQLRETNSMVEEFMLLANVSVAEKIEKEFPEHAMLRRHPIPPQTNFEPLIKAVRHQGFDIDTSSGKHLAISLDNIVKDDNPYFNTMLRILATRCMLQAVYFISGTLTRSEFFHYGLAAPIYTHFTSPIRRYADIIVHRLLAACIGADSTYADLLDKTKNSLLCNNLNYRNRMAQYAGRASVALNTHLFFRNRSEEVEGYVLFVRKNALQILVPKYGLEGTIYLSGKNINAKFIYNEENQSQQCENIVFHSFDPVIVRLSLDSTNVQHEKLVFELVKPFIEGFSIQSNDNVMEIDETPQSPTMKRKPMEEAVAVGSGKKAGNKKKKK</sequence>
<dbReference type="FunFam" id="2.40.50.700:FF:000001">
    <property type="entry name" value="Exosome complex exonuclease exoribonuclease (Rrp44)"/>
    <property type="match status" value="1"/>
</dbReference>
<dbReference type="GO" id="GO:0000176">
    <property type="term" value="C:nuclear exosome (RNase complex)"/>
    <property type="evidence" value="ECO:0007669"/>
    <property type="project" value="TreeGrafter"/>
</dbReference>
<keyword evidence="6" id="KW-0698">rRNA processing</keyword>
<feature type="region of interest" description="Disordered" evidence="17">
    <location>
        <begin position="948"/>
        <end position="979"/>
    </location>
</feature>
<dbReference type="Pfam" id="PF17215">
    <property type="entry name" value="Rrp44_S1"/>
    <property type="match status" value="1"/>
</dbReference>
<dbReference type="InterPro" id="IPR033771">
    <property type="entry name" value="Rrp44_CSD1"/>
</dbReference>
<evidence type="ECO:0000256" key="12">
    <source>
        <dbReference type="ARBA" id="ARBA00022884"/>
    </source>
</evidence>
<dbReference type="InterPro" id="IPR002716">
    <property type="entry name" value="PIN_dom"/>
</dbReference>
<keyword evidence="10" id="KW-0271">Exosome</keyword>
<evidence type="ECO:0000259" key="18">
    <source>
        <dbReference type="SMART" id="SM00670"/>
    </source>
</evidence>
<dbReference type="InterPro" id="IPR041505">
    <property type="entry name" value="Dis3_CSD2"/>
</dbReference>
<gene>
    <name evidence="20" type="ORF">PVAND_007155</name>
</gene>
<evidence type="ECO:0000256" key="15">
    <source>
        <dbReference type="ARBA" id="ARBA00077930"/>
    </source>
</evidence>
<dbReference type="Gene3D" id="3.40.50.1010">
    <property type="entry name" value="5'-nuclease"/>
    <property type="match status" value="1"/>
</dbReference>
<dbReference type="Pfam" id="PF00773">
    <property type="entry name" value="RNB"/>
    <property type="match status" value="1"/>
</dbReference>
<dbReference type="SUPFAM" id="SSF50249">
    <property type="entry name" value="Nucleic acid-binding proteins"/>
    <property type="match status" value="3"/>
</dbReference>
<evidence type="ECO:0000256" key="13">
    <source>
        <dbReference type="ARBA" id="ARBA00023242"/>
    </source>
</evidence>
<dbReference type="EMBL" id="JADBJN010000002">
    <property type="protein sequence ID" value="KAG5677392.1"/>
    <property type="molecule type" value="Genomic_DNA"/>
</dbReference>
<dbReference type="FunFam" id="2.40.50.690:FF:000010">
    <property type="entry name" value="Rrp44p homologue, putative"/>
    <property type="match status" value="1"/>
</dbReference>
<keyword evidence="11" id="KW-0269">Exonuclease</keyword>
<dbReference type="AlphaFoldDB" id="A0A9J6C6C0"/>
<name>A0A9J6C6C0_POLVA</name>
<dbReference type="Gene3D" id="2.40.50.700">
    <property type="match status" value="1"/>
</dbReference>
<dbReference type="GO" id="GO:0071031">
    <property type="term" value="P:nuclear mRNA surveillance of mRNA 3'-end processing"/>
    <property type="evidence" value="ECO:0007669"/>
    <property type="project" value="TreeGrafter"/>
</dbReference>
<keyword evidence="21" id="KW-1185">Reference proteome</keyword>
<dbReference type="SMART" id="SM00670">
    <property type="entry name" value="PINc"/>
    <property type="match status" value="1"/>
</dbReference>
<keyword evidence="12" id="KW-0694">RNA-binding</keyword>
<reference evidence="20" key="1">
    <citation type="submission" date="2021-03" db="EMBL/GenBank/DDBJ databases">
        <title>Chromosome level genome of the anhydrobiotic midge Polypedilum vanderplanki.</title>
        <authorList>
            <person name="Yoshida Y."/>
            <person name="Kikawada T."/>
            <person name="Gusev O."/>
        </authorList>
    </citation>
    <scope>NUCLEOTIDE SEQUENCE</scope>
    <source>
        <strain evidence="20">NIAS01</strain>
        <tissue evidence="20">Whole body or cell culture</tissue>
    </source>
</reference>
<comment type="caution">
    <text evidence="20">The sequence shown here is derived from an EMBL/GenBank/DDBJ whole genome shotgun (WGS) entry which is preliminary data.</text>
</comment>
<dbReference type="Pfam" id="PF17849">
    <property type="entry name" value="OB_Dis3"/>
    <property type="match status" value="1"/>
</dbReference>
<evidence type="ECO:0000259" key="19">
    <source>
        <dbReference type="SMART" id="SM00955"/>
    </source>
</evidence>
<dbReference type="GO" id="GO:0004519">
    <property type="term" value="F:endonuclease activity"/>
    <property type="evidence" value="ECO:0007669"/>
    <property type="project" value="UniProtKB-KW"/>
</dbReference>
<keyword evidence="9" id="KW-0378">Hydrolase</keyword>
<dbReference type="CDD" id="cd09862">
    <property type="entry name" value="PIN_Rrp44-like"/>
    <property type="match status" value="1"/>
</dbReference>
<protein>
    <recommendedName>
        <fullName evidence="14">Protein DIS3 homolog</fullName>
    </recommendedName>
    <alternativeName>
        <fullName evidence="15">Ribosomal RNA-processing protein 44</fullName>
    </alternativeName>
</protein>
<dbReference type="OrthoDB" id="372421at2759"/>
<keyword evidence="8" id="KW-0255">Endonuclease</keyword>
<feature type="domain" description="RNB" evidence="19">
    <location>
        <begin position="467"/>
        <end position="799"/>
    </location>
</feature>
<dbReference type="InterPro" id="IPR033770">
    <property type="entry name" value="RRP44_S1"/>
</dbReference>
<dbReference type="InterPro" id="IPR012340">
    <property type="entry name" value="NA-bd_OB-fold"/>
</dbReference>
<evidence type="ECO:0000313" key="20">
    <source>
        <dbReference type="EMBL" id="KAG5677392.1"/>
    </source>
</evidence>
<feature type="domain" description="PIN" evidence="18">
    <location>
        <begin position="63"/>
        <end position="184"/>
    </location>
</feature>
<evidence type="ECO:0000256" key="17">
    <source>
        <dbReference type="SAM" id="MobiDB-lite"/>
    </source>
</evidence>
<dbReference type="PROSITE" id="PS01175">
    <property type="entry name" value="RIBONUCLEASE_II"/>
    <property type="match status" value="1"/>
</dbReference>
<dbReference type="InterPro" id="IPR029060">
    <property type="entry name" value="PIN-like_dom_sf"/>
</dbReference>